<dbReference type="InterPro" id="IPR049326">
    <property type="entry name" value="Rhodopsin_dom_fungi"/>
</dbReference>
<sequence length="570" mass="62393">MIIPPPSVIASWPRPNYASPESQGPVGLSIGGTIIVLVTIILLLRLYTRRWISNGFGLDDVLIICAYVPALAFTVVGLVGEQKLGWGRHVWDIPPENTSTSLKTSLATLVLFDIATSLTKLSMLAMLYKLTSASADKKMNIVILGLSAIISLNAFIFIFVTVFQCRQVSDYWTPSASRQDCIDEAAHLEAAGIINTITDFILVFLPMRTVMSLKLPWRQRIVVLLLFSAGFLACIAGIIRVYFTAVMTNDPNFDRTWNSWASWIASVVELGLGIKRHDVLTLAYPAKICASIPAVKPFFTHNLPAIIGAARRRSGKQTALSAKNDPNSQSSNSRWSYDDKSAPLPARLVPAFIKQHTRGVSLQDTTRSDPGDELRLLPTISTNNQNKNTQHKRSTSLQNIPPSPIQPLSTFVHKRGASLQAGPQPSHGDEPRMSMDVNKPLPSIRKSQALAAKHIGHPTIATNDSGIPTPLYPAVYDSTQEAMVPPPLALRKSSNGSAPTTEADVPQNPDVPDTPSQQQRDGVRFSREETRLSTGPRNDRTTVLIMFKGDEEMNHPPPLPTTSKPYGMTT</sequence>
<keyword evidence="10" id="KW-1185">Reference proteome</keyword>
<feature type="region of interest" description="Disordered" evidence="6">
    <location>
        <begin position="487"/>
        <end position="570"/>
    </location>
</feature>
<gene>
    <name evidence="9" type="ORF">PG999_006458</name>
</gene>
<comment type="similarity">
    <text evidence="5">Belongs to the SAT4 family.</text>
</comment>
<protein>
    <submittedName>
        <fullName evidence="9">Integral membrane protein</fullName>
    </submittedName>
</protein>
<evidence type="ECO:0000256" key="2">
    <source>
        <dbReference type="ARBA" id="ARBA00022692"/>
    </source>
</evidence>
<feature type="transmembrane region" description="Helical" evidence="7">
    <location>
        <begin position="140"/>
        <end position="163"/>
    </location>
</feature>
<keyword evidence="4 7" id="KW-0472">Membrane</keyword>
<evidence type="ECO:0000256" key="7">
    <source>
        <dbReference type="SAM" id="Phobius"/>
    </source>
</evidence>
<dbReference type="EMBL" id="JAQQWP010000006">
    <property type="protein sequence ID" value="KAK8114389.1"/>
    <property type="molecule type" value="Genomic_DNA"/>
</dbReference>
<dbReference type="Pfam" id="PF20684">
    <property type="entry name" value="Fung_rhodopsin"/>
    <property type="match status" value="1"/>
</dbReference>
<feature type="compositionally biased region" description="Basic and acidic residues" evidence="6">
    <location>
        <begin position="521"/>
        <end position="531"/>
    </location>
</feature>
<dbReference type="Proteomes" id="UP001392437">
    <property type="component" value="Unassembled WGS sequence"/>
</dbReference>
<feature type="region of interest" description="Disordered" evidence="6">
    <location>
        <begin position="357"/>
        <end position="402"/>
    </location>
</feature>
<dbReference type="PANTHER" id="PTHR33048">
    <property type="entry name" value="PTH11-LIKE INTEGRAL MEMBRANE PROTEIN (AFU_ORTHOLOGUE AFUA_5G11245)"/>
    <property type="match status" value="1"/>
</dbReference>
<evidence type="ECO:0000256" key="6">
    <source>
        <dbReference type="SAM" id="MobiDB-lite"/>
    </source>
</evidence>
<feature type="transmembrane region" description="Helical" evidence="7">
    <location>
        <begin position="222"/>
        <end position="243"/>
    </location>
</feature>
<evidence type="ECO:0000313" key="10">
    <source>
        <dbReference type="Proteomes" id="UP001392437"/>
    </source>
</evidence>
<dbReference type="GO" id="GO:0016020">
    <property type="term" value="C:membrane"/>
    <property type="evidence" value="ECO:0007669"/>
    <property type="project" value="UniProtKB-SubCell"/>
</dbReference>
<feature type="compositionally biased region" description="Polar residues" evidence="6">
    <location>
        <begin position="561"/>
        <end position="570"/>
    </location>
</feature>
<keyword evidence="2 7" id="KW-0812">Transmembrane</keyword>
<feature type="region of interest" description="Disordered" evidence="6">
    <location>
        <begin position="316"/>
        <end position="339"/>
    </location>
</feature>
<feature type="transmembrane region" description="Helical" evidence="7">
    <location>
        <begin position="60"/>
        <end position="80"/>
    </location>
</feature>
<dbReference type="InterPro" id="IPR052337">
    <property type="entry name" value="SAT4-like"/>
</dbReference>
<comment type="subcellular location">
    <subcellularLocation>
        <location evidence="1">Membrane</location>
        <topology evidence="1">Multi-pass membrane protein</topology>
    </subcellularLocation>
</comment>
<keyword evidence="3 7" id="KW-1133">Transmembrane helix</keyword>
<comment type="caution">
    <text evidence="9">The sequence shown here is derived from an EMBL/GenBank/DDBJ whole genome shotgun (WGS) entry which is preliminary data.</text>
</comment>
<feature type="transmembrane region" description="Helical" evidence="7">
    <location>
        <begin position="106"/>
        <end position="128"/>
    </location>
</feature>
<evidence type="ECO:0000256" key="5">
    <source>
        <dbReference type="ARBA" id="ARBA00038359"/>
    </source>
</evidence>
<feature type="transmembrane region" description="Helical" evidence="7">
    <location>
        <begin position="190"/>
        <end position="210"/>
    </location>
</feature>
<feature type="region of interest" description="Disordered" evidence="6">
    <location>
        <begin position="417"/>
        <end position="437"/>
    </location>
</feature>
<reference evidence="9 10" key="1">
    <citation type="submission" date="2023-01" db="EMBL/GenBank/DDBJ databases">
        <title>Analysis of 21 Apiospora genomes using comparative genomics revels a genus with tremendous synthesis potential of carbohydrate active enzymes and secondary metabolites.</title>
        <authorList>
            <person name="Sorensen T."/>
        </authorList>
    </citation>
    <scope>NUCLEOTIDE SEQUENCE [LARGE SCALE GENOMIC DNA]</scope>
    <source>
        <strain evidence="9 10">CBS 117206</strain>
    </source>
</reference>
<evidence type="ECO:0000256" key="3">
    <source>
        <dbReference type="ARBA" id="ARBA00022989"/>
    </source>
</evidence>
<evidence type="ECO:0000256" key="4">
    <source>
        <dbReference type="ARBA" id="ARBA00023136"/>
    </source>
</evidence>
<organism evidence="9 10">
    <name type="scientific">Apiospora kogelbergensis</name>
    <dbReference type="NCBI Taxonomy" id="1337665"/>
    <lineage>
        <taxon>Eukaryota</taxon>
        <taxon>Fungi</taxon>
        <taxon>Dikarya</taxon>
        <taxon>Ascomycota</taxon>
        <taxon>Pezizomycotina</taxon>
        <taxon>Sordariomycetes</taxon>
        <taxon>Xylariomycetidae</taxon>
        <taxon>Amphisphaeriales</taxon>
        <taxon>Apiosporaceae</taxon>
        <taxon>Apiospora</taxon>
    </lineage>
</organism>
<dbReference type="PANTHER" id="PTHR33048:SF129">
    <property type="entry name" value="INTEGRAL MEMBRANE PROTEIN-RELATED"/>
    <property type="match status" value="1"/>
</dbReference>
<feature type="compositionally biased region" description="Polar residues" evidence="6">
    <location>
        <begin position="316"/>
        <end position="335"/>
    </location>
</feature>
<accession>A0AAW0QVI5</accession>
<feature type="domain" description="Rhodopsin" evidence="8">
    <location>
        <begin position="44"/>
        <end position="299"/>
    </location>
</feature>
<name>A0AAW0QVI5_9PEZI</name>
<proteinExistence type="inferred from homology"/>
<evidence type="ECO:0000259" key="8">
    <source>
        <dbReference type="Pfam" id="PF20684"/>
    </source>
</evidence>
<feature type="compositionally biased region" description="Basic and acidic residues" evidence="6">
    <location>
        <begin position="366"/>
        <end position="375"/>
    </location>
</feature>
<feature type="transmembrane region" description="Helical" evidence="7">
    <location>
        <begin position="26"/>
        <end position="48"/>
    </location>
</feature>
<dbReference type="AlphaFoldDB" id="A0AAW0QVI5"/>
<evidence type="ECO:0000313" key="9">
    <source>
        <dbReference type="EMBL" id="KAK8114389.1"/>
    </source>
</evidence>
<feature type="compositionally biased region" description="Polar residues" evidence="6">
    <location>
        <begin position="379"/>
        <end position="388"/>
    </location>
</feature>
<evidence type="ECO:0000256" key="1">
    <source>
        <dbReference type="ARBA" id="ARBA00004141"/>
    </source>
</evidence>